<dbReference type="PIRSF" id="PIRSF000676">
    <property type="entry name" value="Homoser_kin"/>
    <property type="match status" value="1"/>
</dbReference>
<reference evidence="17" key="1">
    <citation type="submission" date="2016-06" db="EMBL/GenBank/DDBJ databases">
        <authorList>
            <person name="Nascimento L."/>
            <person name="Pereira R.V."/>
            <person name="Martins L.F."/>
            <person name="Quaggio R.B."/>
            <person name="Silva A.M."/>
            <person name="Setubal J.C."/>
        </authorList>
    </citation>
    <scope>NUCLEOTIDE SEQUENCE [LARGE SCALE GENOMIC DNA]</scope>
</reference>
<dbReference type="Gene3D" id="3.30.230.10">
    <property type="match status" value="1"/>
</dbReference>
<comment type="similarity">
    <text evidence="2 13">Belongs to the GHMP kinase family. Homoserine kinase subfamily.</text>
</comment>
<keyword evidence="10 13" id="KW-0067">ATP-binding</keyword>
<dbReference type="SUPFAM" id="SSF54211">
    <property type="entry name" value="Ribosomal protein S5 domain 2-like"/>
    <property type="match status" value="1"/>
</dbReference>
<keyword evidence="8 13" id="KW-0547">Nucleotide-binding</keyword>
<dbReference type="Pfam" id="PF00288">
    <property type="entry name" value="GHMP_kinases_N"/>
    <property type="match status" value="1"/>
</dbReference>
<dbReference type="AlphaFoldDB" id="A0A1Y3PIP4"/>
<keyword evidence="7 13" id="KW-0791">Threonine biosynthesis</keyword>
<comment type="catalytic activity">
    <reaction evidence="11 13">
        <text>L-homoserine + ATP = O-phospho-L-homoserine + ADP + H(+)</text>
        <dbReference type="Rhea" id="RHEA:13985"/>
        <dbReference type="ChEBI" id="CHEBI:15378"/>
        <dbReference type="ChEBI" id="CHEBI:30616"/>
        <dbReference type="ChEBI" id="CHEBI:57476"/>
        <dbReference type="ChEBI" id="CHEBI:57590"/>
        <dbReference type="ChEBI" id="CHEBI:456216"/>
        <dbReference type="EC" id="2.7.1.39"/>
    </reaction>
</comment>
<keyword evidence="9 13" id="KW-0418">Kinase</keyword>
<evidence type="ECO:0000256" key="8">
    <source>
        <dbReference type="ARBA" id="ARBA00022741"/>
    </source>
</evidence>
<dbReference type="NCBIfam" id="TIGR00191">
    <property type="entry name" value="thrB"/>
    <property type="match status" value="1"/>
</dbReference>
<dbReference type="Proteomes" id="UP000196475">
    <property type="component" value="Unassembled WGS sequence"/>
</dbReference>
<comment type="caution">
    <text evidence="16">The sequence shown here is derived from an EMBL/GenBank/DDBJ whole genome shotgun (WGS) entry which is preliminary data.</text>
</comment>
<organism evidence="16 17">
    <name type="scientific">Bacillus thermozeamaize</name>
    <dbReference type="NCBI Taxonomy" id="230954"/>
    <lineage>
        <taxon>Bacteria</taxon>
        <taxon>Bacillati</taxon>
        <taxon>Bacillota</taxon>
        <taxon>Bacilli</taxon>
        <taxon>Bacillales</taxon>
        <taxon>Bacillaceae</taxon>
        <taxon>Bacillus</taxon>
    </lineage>
</organism>
<dbReference type="PROSITE" id="PS00627">
    <property type="entry name" value="GHMP_KINASES_ATP"/>
    <property type="match status" value="1"/>
</dbReference>
<dbReference type="UniPathway" id="UPA00050">
    <property type="reaction ID" value="UER00064"/>
</dbReference>
<dbReference type="PANTHER" id="PTHR20861">
    <property type="entry name" value="HOMOSERINE/4-DIPHOSPHOCYTIDYL-2-C-METHYL-D-ERYTHRITOL KINASE"/>
    <property type="match status" value="1"/>
</dbReference>
<evidence type="ECO:0000256" key="13">
    <source>
        <dbReference type="HAMAP-Rule" id="MF_00384"/>
    </source>
</evidence>
<dbReference type="GO" id="GO:0005524">
    <property type="term" value="F:ATP binding"/>
    <property type="evidence" value="ECO:0007669"/>
    <property type="project" value="UniProtKB-UniRule"/>
</dbReference>
<feature type="domain" description="GHMP kinase N-terminal" evidence="14">
    <location>
        <begin position="57"/>
        <end position="142"/>
    </location>
</feature>
<evidence type="ECO:0000256" key="3">
    <source>
        <dbReference type="ARBA" id="ARBA00012078"/>
    </source>
</evidence>
<dbReference type="SUPFAM" id="SSF55060">
    <property type="entry name" value="GHMP Kinase, C-terminal domain"/>
    <property type="match status" value="1"/>
</dbReference>
<proteinExistence type="inferred from homology"/>
<sequence>MWVRIRVPASTANLGPGFDSLGMALPLFTTIQVRRSVRTKVVLQGPVLQGLPENEDNLVVQMIGHLFALRNLEPPPVELVMESQIPLTRGLGSSAAAIIGGLLAGNVLLADQEKPFSTDELFQIATRLEGHPDNVGASLYGGLVVTIWDGQRAYCQKLMPPASLHVTLAVPSYPLPTERARGALPMHYSKEDAVFNLSHTGFLVAALASGKLQMLRHAMRDRLHQPYRAALVPGMQEILERGQEYGALGCALSGAGPSVLALSEGEQPELARFMRQVFLEKGIEAQVYSFRPWSDGAEVEREEVLEGSSR</sequence>
<evidence type="ECO:0000313" key="17">
    <source>
        <dbReference type="Proteomes" id="UP000196475"/>
    </source>
</evidence>
<comment type="function">
    <text evidence="12 13">Catalyzes the ATP-dependent phosphorylation of L-homoserine to L-homoserine phosphate.</text>
</comment>
<feature type="binding site" evidence="13">
    <location>
        <begin position="86"/>
        <end position="96"/>
    </location>
    <ligand>
        <name>ATP</name>
        <dbReference type="ChEBI" id="CHEBI:30616"/>
    </ligand>
</feature>
<evidence type="ECO:0000256" key="9">
    <source>
        <dbReference type="ARBA" id="ARBA00022777"/>
    </source>
</evidence>
<evidence type="ECO:0000256" key="6">
    <source>
        <dbReference type="ARBA" id="ARBA00022679"/>
    </source>
</evidence>
<evidence type="ECO:0000259" key="15">
    <source>
        <dbReference type="Pfam" id="PF08544"/>
    </source>
</evidence>
<comment type="pathway">
    <text evidence="1 13">Amino-acid biosynthesis; L-threonine biosynthesis; L-threonine from L-aspartate: step 4/5.</text>
</comment>
<keyword evidence="5 13" id="KW-0028">Amino-acid biosynthesis</keyword>
<dbReference type="EC" id="2.7.1.39" evidence="3 13"/>
<dbReference type="EMBL" id="LZRT01000079">
    <property type="protein sequence ID" value="OUM87231.1"/>
    <property type="molecule type" value="Genomic_DNA"/>
</dbReference>
<dbReference type="HAMAP" id="MF_00384">
    <property type="entry name" value="Homoser_kinase"/>
    <property type="match status" value="1"/>
</dbReference>
<dbReference type="InterPro" id="IPR000870">
    <property type="entry name" value="Homoserine_kinase"/>
</dbReference>
<evidence type="ECO:0000256" key="2">
    <source>
        <dbReference type="ARBA" id="ARBA00007370"/>
    </source>
</evidence>
<dbReference type="InterPro" id="IPR006204">
    <property type="entry name" value="GHMP_kinase_N_dom"/>
</dbReference>
<evidence type="ECO:0000256" key="11">
    <source>
        <dbReference type="ARBA" id="ARBA00049375"/>
    </source>
</evidence>
<dbReference type="Gene3D" id="3.30.70.890">
    <property type="entry name" value="GHMP kinase, C-terminal domain"/>
    <property type="match status" value="1"/>
</dbReference>
<gene>
    <name evidence="13" type="primary">thrB</name>
    <name evidence="16" type="ORF">BAA01_08940</name>
</gene>
<dbReference type="PRINTS" id="PR00958">
    <property type="entry name" value="HOMSERKINASE"/>
</dbReference>
<keyword evidence="13" id="KW-0963">Cytoplasm</keyword>
<dbReference type="GO" id="GO:0004413">
    <property type="term" value="F:homoserine kinase activity"/>
    <property type="evidence" value="ECO:0007669"/>
    <property type="project" value="UniProtKB-UniRule"/>
</dbReference>
<evidence type="ECO:0000256" key="4">
    <source>
        <dbReference type="ARBA" id="ARBA00017858"/>
    </source>
</evidence>
<feature type="domain" description="GHMP kinase C-terminal" evidence="15">
    <location>
        <begin position="204"/>
        <end position="277"/>
    </location>
</feature>
<protein>
    <recommendedName>
        <fullName evidence="4 13">Homoserine kinase</fullName>
        <shortName evidence="13">HK</shortName>
        <shortName evidence="13">HSK</shortName>
        <ecNumber evidence="3 13">2.7.1.39</ecNumber>
    </recommendedName>
</protein>
<dbReference type="InterPro" id="IPR013750">
    <property type="entry name" value="GHMP_kinase_C_dom"/>
</dbReference>
<name>A0A1Y3PIP4_9BACI</name>
<dbReference type="PANTHER" id="PTHR20861:SF1">
    <property type="entry name" value="HOMOSERINE KINASE"/>
    <property type="match status" value="1"/>
</dbReference>
<evidence type="ECO:0000256" key="12">
    <source>
        <dbReference type="ARBA" id="ARBA00049954"/>
    </source>
</evidence>
<dbReference type="Pfam" id="PF08544">
    <property type="entry name" value="GHMP_kinases_C"/>
    <property type="match status" value="1"/>
</dbReference>
<evidence type="ECO:0000256" key="5">
    <source>
        <dbReference type="ARBA" id="ARBA00022605"/>
    </source>
</evidence>
<dbReference type="GO" id="GO:0005737">
    <property type="term" value="C:cytoplasm"/>
    <property type="evidence" value="ECO:0007669"/>
    <property type="project" value="UniProtKB-SubCell"/>
</dbReference>
<dbReference type="InterPro" id="IPR036554">
    <property type="entry name" value="GHMP_kinase_C_sf"/>
</dbReference>
<comment type="subcellular location">
    <subcellularLocation>
        <location evidence="13">Cytoplasm</location>
    </subcellularLocation>
</comment>
<dbReference type="InterPro" id="IPR014721">
    <property type="entry name" value="Ribsml_uS5_D2-typ_fold_subgr"/>
</dbReference>
<evidence type="ECO:0000313" key="16">
    <source>
        <dbReference type="EMBL" id="OUM87231.1"/>
    </source>
</evidence>
<dbReference type="GO" id="GO:0009088">
    <property type="term" value="P:threonine biosynthetic process"/>
    <property type="evidence" value="ECO:0007669"/>
    <property type="project" value="UniProtKB-UniRule"/>
</dbReference>
<dbReference type="InterPro" id="IPR006203">
    <property type="entry name" value="GHMP_knse_ATP-bd_CS"/>
</dbReference>
<evidence type="ECO:0000256" key="10">
    <source>
        <dbReference type="ARBA" id="ARBA00022840"/>
    </source>
</evidence>
<accession>A0A1Y3PIP4</accession>
<evidence type="ECO:0000256" key="1">
    <source>
        <dbReference type="ARBA" id="ARBA00005015"/>
    </source>
</evidence>
<keyword evidence="6 13" id="KW-0808">Transferase</keyword>
<dbReference type="InterPro" id="IPR020568">
    <property type="entry name" value="Ribosomal_Su5_D2-typ_SF"/>
</dbReference>
<evidence type="ECO:0000259" key="14">
    <source>
        <dbReference type="Pfam" id="PF00288"/>
    </source>
</evidence>
<evidence type="ECO:0000256" key="7">
    <source>
        <dbReference type="ARBA" id="ARBA00022697"/>
    </source>
</evidence>